<dbReference type="PROSITE" id="PS50110">
    <property type="entry name" value="RESPONSE_REGULATORY"/>
    <property type="match status" value="1"/>
</dbReference>
<protein>
    <recommendedName>
        <fullName evidence="2">Response regulatory domain-containing protein</fullName>
    </recommendedName>
</protein>
<sequence length="334" mass="37497">MEMEDEKNAEANSADGDDLTEDENLSGDQYEITVGDIDSGELDFDIVDFDVVDDEEDEIGNEQVAGEATERDLGDLDFDVVTDEDYDEEESPDFENSDEVLDNLPPLDESDLEDIDLVEPLDDAADFDVTTQQDDFFDKFHDDDLSPFSFAGKQLLIFDTAKEQAGLLKKYLSERAGMEVECVGKKENLWRFLKIDPLDLIILETGTEGNSDAMELMQQTKDQFPEVHFICISGPVSLERRLQFLNAGALDYLTRPLHLSTIAQSILVQFSRTDIYDIDDDVGDLVTESHDIPEEAPIIDETEPKPVNNSGSSSKQSDDDLNFADEIDLIDEDF</sequence>
<organism evidence="3">
    <name type="scientific">marine metagenome</name>
    <dbReference type="NCBI Taxonomy" id="408172"/>
    <lineage>
        <taxon>unclassified sequences</taxon>
        <taxon>metagenomes</taxon>
        <taxon>ecological metagenomes</taxon>
    </lineage>
</organism>
<evidence type="ECO:0000313" key="3">
    <source>
        <dbReference type="EMBL" id="SUZ49116.1"/>
    </source>
</evidence>
<feature type="region of interest" description="Disordered" evidence="1">
    <location>
        <begin position="53"/>
        <end position="75"/>
    </location>
</feature>
<reference evidence="3" key="1">
    <citation type="submission" date="2018-05" db="EMBL/GenBank/DDBJ databases">
        <authorList>
            <person name="Lanie J.A."/>
            <person name="Ng W.-L."/>
            <person name="Kazmierczak K.M."/>
            <person name="Andrzejewski T.M."/>
            <person name="Davidsen T.M."/>
            <person name="Wayne K.J."/>
            <person name="Tettelin H."/>
            <person name="Glass J.I."/>
            <person name="Rusch D."/>
            <person name="Podicherti R."/>
            <person name="Tsui H.-C.T."/>
            <person name="Winkler M.E."/>
        </authorList>
    </citation>
    <scope>NUCLEOTIDE SEQUENCE</scope>
</reference>
<dbReference type="EMBL" id="UINC01000103">
    <property type="protein sequence ID" value="SUZ49116.1"/>
    <property type="molecule type" value="Genomic_DNA"/>
</dbReference>
<dbReference type="AlphaFoldDB" id="A0A381N3E7"/>
<dbReference type="Pfam" id="PF00072">
    <property type="entry name" value="Response_reg"/>
    <property type="match status" value="1"/>
</dbReference>
<dbReference type="Gene3D" id="3.40.50.2300">
    <property type="match status" value="1"/>
</dbReference>
<dbReference type="SUPFAM" id="SSF52172">
    <property type="entry name" value="CheY-like"/>
    <property type="match status" value="1"/>
</dbReference>
<feature type="region of interest" description="Disordered" evidence="1">
    <location>
        <begin position="1"/>
        <end position="37"/>
    </location>
</feature>
<dbReference type="InterPro" id="IPR001789">
    <property type="entry name" value="Sig_transdc_resp-reg_receiver"/>
</dbReference>
<dbReference type="GO" id="GO:0000160">
    <property type="term" value="P:phosphorelay signal transduction system"/>
    <property type="evidence" value="ECO:0007669"/>
    <property type="project" value="InterPro"/>
</dbReference>
<feature type="compositionally biased region" description="Acidic residues" evidence="1">
    <location>
        <begin position="15"/>
        <end position="25"/>
    </location>
</feature>
<name>A0A381N3E7_9ZZZZ</name>
<dbReference type="InterPro" id="IPR011006">
    <property type="entry name" value="CheY-like_superfamily"/>
</dbReference>
<feature type="region of interest" description="Disordered" evidence="1">
    <location>
        <begin position="293"/>
        <end position="323"/>
    </location>
</feature>
<dbReference type="CDD" id="cd00156">
    <property type="entry name" value="REC"/>
    <property type="match status" value="1"/>
</dbReference>
<feature type="domain" description="Response regulatory" evidence="2">
    <location>
        <begin position="154"/>
        <end position="270"/>
    </location>
</feature>
<proteinExistence type="predicted"/>
<evidence type="ECO:0000256" key="1">
    <source>
        <dbReference type="SAM" id="MobiDB-lite"/>
    </source>
</evidence>
<accession>A0A381N3E7</accession>
<evidence type="ECO:0000259" key="2">
    <source>
        <dbReference type="PROSITE" id="PS50110"/>
    </source>
</evidence>
<gene>
    <name evidence="3" type="ORF">METZ01_LOCUS1970</name>
</gene>